<feature type="region of interest" description="Disordered" evidence="1">
    <location>
        <begin position="75"/>
        <end position="130"/>
    </location>
</feature>
<evidence type="ECO:0000256" key="1">
    <source>
        <dbReference type="SAM" id="MobiDB-lite"/>
    </source>
</evidence>
<evidence type="ECO:0000313" key="4">
    <source>
        <dbReference type="Proteomes" id="UP000198211"/>
    </source>
</evidence>
<dbReference type="EMBL" id="NBNE01000116">
    <property type="protein sequence ID" value="OWZ22705.1"/>
    <property type="molecule type" value="Genomic_DNA"/>
</dbReference>
<evidence type="ECO:0000313" key="3">
    <source>
        <dbReference type="EMBL" id="OWZ22705.1"/>
    </source>
</evidence>
<dbReference type="Pfam" id="PF13843">
    <property type="entry name" value="DDE_Tnp_1_7"/>
    <property type="match status" value="1"/>
</dbReference>
<dbReference type="PANTHER" id="PTHR46599">
    <property type="entry name" value="PIGGYBAC TRANSPOSABLE ELEMENT-DERIVED PROTEIN 4"/>
    <property type="match status" value="1"/>
</dbReference>
<feature type="compositionally biased region" description="Low complexity" evidence="1">
    <location>
        <begin position="110"/>
        <end position="122"/>
    </location>
</feature>
<organism evidence="3 4">
    <name type="scientific">Phytophthora megakarya</name>
    <dbReference type="NCBI Taxonomy" id="4795"/>
    <lineage>
        <taxon>Eukaryota</taxon>
        <taxon>Sar</taxon>
        <taxon>Stramenopiles</taxon>
        <taxon>Oomycota</taxon>
        <taxon>Peronosporomycetes</taxon>
        <taxon>Peronosporales</taxon>
        <taxon>Peronosporaceae</taxon>
        <taxon>Phytophthora</taxon>
    </lineage>
</organism>
<protein>
    <submittedName>
        <fullName evidence="3">Heat shock protein70</fullName>
    </submittedName>
</protein>
<accession>A0A225WY55</accession>
<dbReference type="Proteomes" id="UP000198211">
    <property type="component" value="Unassembled WGS sequence"/>
</dbReference>
<keyword evidence="4" id="KW-1185">Reference proteome</keyword>
<dbReference type="InterPro" id="IPR029526">
    <property type="entry name" value="PGBD"/>
</dbReference>
<reference evidence="4" key="1">
    <citation type="submission" date="2017-03" db="EMBL/GenBank/DDBJ databases">
        <title>Phytopthora megakarya and P. palmivora, two closely related causual agents of cacao black pod achieved similar genome size and gene model numbers by different mechanisms.</title>
        <authorList>
            <person name="Ali S."/>
            <person name="Shao J."/>
            <person name="Larry D.J."/>
            <person name="Kronmiller B."/>
            <person name="Shen D."/>
            <person name="Strem M.D."/>
            <person name="Melnick R.L."/>
            <person name="Guiltinan M.J."/>
            <person name="Tyler B.M."/>
            <person name="Meinhardt L.W."/>
            <person name="Bailey B.A."/>
        </authorList>
    </citation>
    <scope>NUCLEOTIDE SEQUENCE [LARGE SCALE GENOMIC DNA]</scope>
    <source>
        <strain evidence="4">zdho120</strain>
    </source>
</reference>
<name>A0A225WY55_9STRA</name>
<keyword evidence="3" id="KW-0346">Stress response</keyword>
<evidence type="ECO:0000259" key="2">
    <source>
        <dbReference type="Pfam" id="PF13843"/>
    </source>
</evidence>
<feature type="domain" description="PiggyBac transposable element-derived protein" evidence="2">
    <location>
        <begin position="162"/>
        <end position="452"/>
    </location>
</feature>
<dbReference type="PANTHER" id="PTHR46599:SF3">
    <property type="entry name" value="PIGGYBAC TRANSPOSABLE ELEMENT-DERIVED PROTEIN 4"/>
    <property type="match status" value="1"/>
</dbReference>
<sequence>MPKRKHIRPLTWPKLWTKLKKLGWRFQRPKGLSTENRFFTAEGWTKRPNAVHLVDYFDGADEIWKHLPVEVLYEEAPPTKRQTSEPTPPTPLLATSPSKPPVKPPKKAPIKSPAKAAAATPHRSARRTLESASLQLPAAELTHAAATPTELAQALGNSLEGLFFLFLPKSMWLSIATESNRYQLQYRTQAADEIMARQRRIKKRRPEYKMKTLQQVVKEQQAFKAIKLQELVFCALGCCVLFPREDGETLGHGYTRCRVPKGTFGRYMSRKRFEEIVRFLHFSDNYGPDARKYKTWKIKPIADTINTTFKLGMTVGQRIAFDEGMIPMRSKYNPMRQYLRGKPHPWGTKCFLTCDADSGIHLRYCCLVLYRAEIYQGRLNSDSADLSQGPNAVLRNVEEVLEGLPKRRLIITDRFYSSVLLSSILLQHGLYHVGTIQTNRRGYCKTIPYKQAKRPKRLIPYFPFPHQAKHDSRVLDGQSTSAFHHYGL</sequence>
<comment type="caution">
    <text evidence="3">The sequence shown here is derived from an EMBL/GenBank/DDBJ whole genome shotgun (WGS) entry which is preliminary data.</text>
</comment>
<dbReference type="OrthoDB" id="105205at2759"/>
<dbReference type="STRING" id="4795.A0A225WY55"/>
<dbReference type="AlphaFoldDB" id="A0A225WY55"/>
<proteinExistence type="predicted"/>
<gene>
    <name evidence="3" type="ORF">PHMEG_0002559</name>
</gene>